<dbReference type="AlphaFoldDB" id="A0A9W4TR99"/>
<dbReference type="Proteomes" id="UP001152885">
    <property type="component" value="Unassembled WGS sequence"/>
</dbReference>
<sequence>MYNSYELDEYIKFQIDEHIHNEKVRIHNCYQDRLNGLAKIIEQMSKIIADYQKNQPQHIKYTSQELQGPINLKKRKIQEVEQDDVNSGTDSDKTYYEVISDGTVDDESDELTPIDFLFSSEIDSFNTATPDGQIVDFEISFE</sequence>
<name>A0A9W4TR99_9ASCO</name>
<evidence type="ECO:0000313" key="1">
    <source>
        <dbReference type="EMBL" id="CAI5755891.1"/>
    </source>
</evidence>
<keyword evidence="2" id="KW-1185">Reference proteome</keyword>
<proteinExistence type="predicted"/>
<organism evidence="1 2">
    <name type="scientific">Candida verbasci</name>
    <dbReference type="NCBI Taxonomy" id="1227364"/>
    <lineage>
        <taxon>Eukaryota</taxon>
        <taxon>Fungi</taxon>
        <taxon>Dikarya</taxon>
        <taxon>Ascomycota</taxon>
        <taxon>Saccharomycotina</taxon>
        <taxon>Pichiomycetes</taxon>
        <taxon>Debaryomycetaceae</taxon>
        <taxon>Candida/Lodderomyces clade</taxon>
        <taxon>Candida</taxon>
    </lineage>
</organism>
<evidence type="ECO:0000313" key="2">
    <source>
        <dbReference type="Proteomes" id="UP001152885"/>
    </source>
</evidence>
<reference evidence="1" key="1">
    <citation type="submission" date="2022-12" db="EMBL/GenBank/DDBJ databases">
        <authorList>
            <person name="Brejova B."/>
        </authorList>
    </citation>
    <scope>NUCLEOTIDE SEQUENCE</scope>
</reference>
<comment type="caution">
    <text evidence="1">The sequence shown here is derived from an EMBL/GenBank/DDBJ whole genome shotgun (WGS) entry which is preliminary data.</text>
</comment>
<accession>A0A9W4TR99</accession>
<dbReference type="EMBL" id="CANTUO010000001">
    <property type="protein sequence ID" value="CAI5755891.1"/>
    <property type="molecule type" value="Genomic_DNA"/>
</dbReference>
<protein>
    <submittedName>
        <fullName evidence="1">Uncharacterized protein</fullName>
    </submittedName>
</protein>
<gene>
    <name evidence="1" type="ORF">CANVERA_P0407</name>
</gene>